<keyword evidence="2" id="KW-1185">Reference proteome</keyword>
<dbReference type="Proteomes" id="UP001381693">
    <property type="component" value="Unassembled WGS sequence"/>
</dbReference>
<sequence>MTADGRNRAVHRPCKRSVIQETLVHNLVPCSDLLVYVKLRSVLCVPDPHSFKVPMDPIDHSSNVSSS</sequence>
<protein>
    <submittedName>
        <fullName evidence="1">Uncharacterized protein</fullName>
    </submittedName>
</protein>
<reference evidence="1 2" key="1">
    <citation type="submission" date="2023-11" db="EMBL/GenBank/DDBJ databases">
        <title>Halocaridina rubra genome assembly.</title>
        <authorList>
            <person name="Smith C."/>
        </authorList>
    </citation>
    <scope>NUCLEOTIDE SEQUENCE [LARGE SCALE GENOMIC DNA]</scope>
    <source>
        <strain evidence="1">EP-1</strain>
        <tissue evidence="1">Whole</tissue>
    </source>
</reference>
<comment type="caution">
    <text evidence="1">The sequence shown here is derived from an EMBL/GenBank/DDBJ whole genome shotgun (WGS) entry which is preliminary data.</text>
</comment>
<dbReference type="EMBL" id="JAXCGZ010004139">
    <property type="protein sequence ID" value="KAK7082208.1"/>
    <property type="molecule type" value="Genomic_DNA"/>
</dbReference>
<evidence type="ECO:0000313" key="2">
    <source>
        <dbReference type="Proteomes" id="UP001381693"/>
    </source>
</evidence>
<dbReference type="AlphaFoldDB" id="A0AAN9ABN0"/>
<gene>
    <name evidence="1" type="ORF">SK128_019913</name>
</gene>
<evidence type="ECO:0000313" key="1">
    <source>
        <dbReference type="EMBL" id="KAK7082208.1"/>
    </source>
</evidence>
<accession>A0AAN9ABN0</accession>
<name>A0AAN9ABN0_HALRR</name>
<organism evidence="1 2">
    <name type="scientific">Halocaridina rubra</name>
    <name type="common">Hawaiian red shrimp</name>
    <dbReference type="NCBI Taxonomy" id="373956"/>
    <lineage>
        <taxon>Eukaryota</taxon>
        <taxon>Metazoa</taxon>
        <taxon>Ecdysozoa</taxon>
        <taxon>Arthropoda</taxon>
        <taxon>Crustacea</taxon>
        <taxon>Multicrustacea</taxon>
        <taxon>Malacostraca</taxon>
        <taxon>Eumalacostraca</taxon>
        <taxon>Eucarida</taxon>
        <taxon>Decapoda</taxon>
        <taxon>Pleocyemata</taxon>
        <taxon>Caridea</taxon>
        <taxon>Atyoidea</taxon>
        <taxon>Atyidae</taxon>
        <taxon>Halocaridina</taxon>
    </lineage>
</organism>
<proteinExistence type="predicted"/>